<sequence>MLVTTSYKPSNELAIKAQRIADQLGGGKYVLRRQFSLPALRKRYTETEIMLLTEREIRYYTSTDDSAIFFHPSTAAIRIKRLIRGEVDPLIAFAGISEGDSVLDCTAGLASDSIVFAYAVGATGSVVALESEPTLVMLLQEGLSCYESPIAEITEAMRRVKVEHADHYSYLQSLEAKSIDYIYFDPMFRTPVVDSSAISPLREIANMQAIQLETITEAKRVARKKIIMKELKDSTEFARLGFATTYRSQTNIAYGVIEL</sequence>
<gene>
    <name evidence="1" type="ORF">EHS13_18450</name>
</gene>
<keyword evidence="1" id="KW-0808">Transferase</keyword>
<accession>A0A6B8RMY1</accession>
<dbReference type="PANTHER" id="PTHR36112:SF1">
    <property type="entry name" value="RIBOSOMAL RNA SMALL SUBUNIT METHYLTRANSFERASE J"/>
    <property type="match status" value="1"/>
</dbReference>
<proteinExistence type="predicted"/>
<dbReference type="Pfam" id="PF04445">
    <property type="entry name" value="SAM_MT"/>
    <property type="match status" value="1"/>
</dbReference>
<protein>
    <submittedName>
        <fullName evidence="1">SAM-dependent methyltransferase</fullName>
    </submittedName>
</protein>
<name>A0A6B8RMY1_9BACL</name>
<dbReference type="GO" id="GO:0008990">
    <property type="term" value="F:rRNA (guanine-N2-)-methyltransferase activity"/>
    <property type="evidence" value="ECO:0007669"/>
    <property type="project" value="InterPro"/>
</dbReference>
<dbReference type="InterPro" id="IPR029063">
    <property type="entry name" value="SAM-dependent_MTases_sf"/>
</dbReference>
<dbReference type="Proteomes" id="UP000426246">
    <property type="component" value="Chromosome"/>
</dbReference>
<dbReference type="AlphaFoldDB" id="A0A6B8RMY1"/>
<keyword evidence="1" id="KW-0489">Methyltransferase</keyword>
<organism evidence="1 2">
    <name type="scientific">Paenibacillus psychroresistens</name>
    <dbReference type="NCBI Taxonomy" id="1778678"/>
    <lineage>
        <taxon>Bacteria</taxon>
        <taxon>Bacillati</taxon>
        <taxon>Bacillota</taxon>
        <taxon>Bacilli</taxon>
        <taxon>Bacillales</taxon>
        <taxon>Paenibacillaceae</taxon>
        <taxon>Paenibacillus</taxon>
    </lineage>
</organism>
<dbReference type="RefSeq" id="WP_155701791.1">
    <property type="nucleotide sequence ID" value="NZ_CP034235.1"/>
</dbReference>
<dbReference type="KEGG" id="ppsc:EHS13_18450"/>
<dbReference type="OrthoDB" id="1653798at2"/>
<dbReference type="InterPro" id="IPR007536">
    <property type="entry name" value="16SrRNA_methylTrfase_J"/>
</dbReference>
<dbReference type="EMBL" id="CP034235">
    <property type="protein sequence ID" value="QGQ96718.1"/>
    <property type="molecule type" value="Genomic_DNA"/>
</dbReference>
<dbReference type="PANTHER" id="PTHR36112">
    <property type="entry name" value="RIBOSOMAL RNA SMALL SUBUNIT METHYLTRANSFERASE J"/>
    <property type="match status" value="1"/>
</dbReference>
<evidence type="ECO:0000313" key="1">
    <source>
        <dbReference type="EMBL" id="QGQ96718.1"/>
    </source>
</evidence>
<evidence type="ECO:0000313" key="2">
    <source>
        <dbReference type="Proteomes" id="UP000426246"/>
    </source>
</evidence>
<dbReference type="Gene3D" id="3.40.50.150">
    <property type="entry name" value="Vaccinia Virus protein VP39"/>
    <property type="match status" value="1"/>
</dbReference>
<keyword evidence="2" id="KW-1185">Reference proteome</keyword>
<reference evidence="2" key="1">
    <citation type="submission" date="2018-11" db="EMBL/GenBank/DDBJ databases">
        <title>Complete genome sequence of Paenibacillus sp. ML311-T8.</title>
        <authorList>
            <person name="Nam Y.-D."/>
            <person name="Kang J."/>
            <person name="Chung W.-H."/>
            <person name="Park Y.S."/>
        </authorList>
    </citation>
    <scope>NUCLEOTIDE SEQUENCE [LARGE SCALE GENOMIC DNA]</scope>
    <source>
        <strain evidence="2">ML311-T8</strain>
    </source>
</reference>
<dbReference type="SUPFAM" id="SSF53335">
    <property type="entry name" value="S-adenosyl-L-methionine-dependent methyltransferases"/>
    <property type="match status" value="1"/>
</dbReference>